<dbReference type="GO" id="GO:0003678">
    <property type="term" value="F:DNA helicase activity"/>
    <property type="evidence" value="ECO:0007669"/>
    <property type="project" value="UniProtKB-EC"/>
</dbReference>
<proteinExistence type="inferred from homology"/>
<dbReference type="InterPro" id="IPR013083">
    <property type="entry name" value="Znf_RING/FYVE/PHD"/>
</dbReference>
<comment type="subcellular location">
    <subcellularLocation>
        <location evidence="1">Nucleus</location>
    </subcellularLocation>
</comment>
<feature type="region of interest" description="Disordered" evidence="15">
    <location>
        <begin position="338"/>
        <end position="447"/>
    </location>
</feature>
<dbReference type="InterPro" id="IPR025766">
    <property type="entry name" value="ADD"/>
</dbReference>
<evidence type="ECO:0000256" key="15">
    <source>
        <dbReference type="SAM" id="MobiDB-lite"/>
    </source>
</evidence>
<dbReference type="Pfam" id="PF17981">
    <property type="entry name" value="ADD_ATRX"/>
    <property type="match status" value="1"/>
</dbReference>
<feature type="domain" description="PHD-type" evidence="16">
    <location>
        <begin position="34"/>
        <end position="169"/>
    </location>
</feature>
<keyword evidence="4" id="KW-0547">Nucleotide-binding</keyword>
<evidence type="ECO:0000256" key="6">
    <source>
        <dbReference type="ARBA" id="ARBA00022771"/>
    </source>
</evidence>
<evidence type="ECO:0000256" key="3">
    <source>
        <dbReference type="ARBA" id="ARBA00022723"/>
    </source>
</evidence>
<dbReference type="EMBL" id="BMAO01019116">
    <property type="protein sequence ID" value="GFR28489.1"/>
    <property type="molecule type" value="Genomic_DNA"/>
</dbReference>
<evidence type="ECO:0000256" key="13">
    <source>
        <dbReference type="ARBA" id="ARBA00047995"/>
    </source>
</evidence>
<dbReference type="GO" id="GO:0005524">
    <property type="term" value="F:ATP binding"/>
    <property type="evidence" value="ECO:0007669"/>
    <property type="project" value="UniProtKB-KW"/>
</dbReference>
<keyword evidence="6" id="KW-0863">Zinc-finger</keyword>
<gene>
    <name evidence="17" type="primary">ATRX_0</name>
    <name evidence="17" type="ORF">TNCT_136191</name>
</gene>
<dbReference type="GO" id="GO:0010468">
    <property type="term" value="P:regulation of gene expression"/>
    <property type="evidence" value="ECO:0007669"/>
    <property type="project" value="UniProtKB-ARBA"/>
</dbReference>
<evidence type="ECO:0000256" key="12">
    <source>
        <dbReference type="ARBA" id="ARBA00023242"/>
    </source>
</evidence>
<evidence type="ECO:0000256" key="11">
    <source>
        <dbReference type="ARBA" id="ARBA00023204"/>
    </source>
</evidence>
<dbReference type="OrthoDB" id="6286493at2759"/>
<keyword evidence="11" id="KW-0234">DNA repair</keyword>
<dbReference type="InterPro" id="IPR041430">
    <property type="entry name" value="ADD_ATRX"/>
</dbReference>
<evidence type="ECO:0000256" key="9">
    <source>
        <dbReference type="ARBA" id="ARBA00022840"/>
    </source>
</evidence>
<dbReference type="GO" id="GO:0005634">
    <property type="term" value="C:nucleus"/>
    <property type="evidence" value="ECO:0007669"/>
    <property type="project" value="UniProtKB-SubCell"/>
</dbReference>
<evidence type="ECO:0000256" key="10">
    <source>
        <dbReference type="ARBA" id="ARBA00023125"/>
    </source>
</evidence>
<evidence type="ECO:0000259" key="16">
    <source>
        <dbReference type="PROSITE" id="PS51533"/>
    </source>
</evidence>
<dbReference type="Gene3D" id="3.30.40.10">
    <property type="entry name" value="Zinc/RING finger domain, C3HC4 (zinc finger)"/>
    <property type="match status" value="1"/>
</dbReference>
<dbReference type="GO" id="GO:0016787">
    <property type="term" value="F:hydrolase activity"/>
    <property type="evidence" value="ECO:0007669"/>
    <property type="project" value="UniProtKB-KW"/>
</dbReference>
<evidence type="ECO:0000313" key="17">
    <source>
        <dbReference type="EMBL" id="GFR28489.1"/>
    </source>
</evidence>
<keyword evidence="3" id="KW-0479">Metal-binding</keyword>
<dbReference type="InterPro" id="IPR011011">
    <property type="entry name" value="Znf_FYVE_PHD"/>
</dbReference>
<dbReference type="PROSITE" id="PS51533">
    <property type="entry name" value="ADD"/>
    <property type="match status" value="1"/>
</dbReference>
<reference evidence="17" key="1">
    <citation type="submission" date="2020-07" db="EMBL/GenBank/DDBJ databases">
        <title>Multicomponent nature underlies the extraordinary mechanical properties of spider dragline silk.</title>
        <authorList>
            <person name="Kono N."/>
            <person name="Nakamura H."/>
            <person name="Mori M."/>
            <person name="Yoshida Y."/>
            <person name="Ohtoshi R."/>
            <person name="Malay A.D."/>
            <person name="Moran D.A.P."/>
            <person name="Tomita M."/>
            <person name="Numata K."/>
            <person name="Arakawa K."/>
        </authorList>
    </citation>
    <scope>NUCLEOTIDE SEQUENCE</scope>
</reference>
<dbReference type="GO" id="GO:0006338">
    <property type="term" value="P:chromatin remodeling"/>
    <property type="evidence" value="ECO:0007669"/>
    <property type="project" value="TreeGrafter"/>
</dbReference>
<feature type="coiled-coil region" evidence="14">
    <location>
        <begin position="246"/>
        <end position="276"/>
    </location>
</feature>
<keyword evidence="18" id="KW-1185">Reference proteome</keyword>
<keyword evidence="9" id="KW-0067">ATP-binding</keyword>
<dbReference type="PANTHER" id="PTHR46357">
    <property type="entry name" value="TRANSCRIPTIONAL REGULATOR ATRX"/>
    <property type="match status" value="1"/>
</dbReference>
<dbReference type="GO" id="GO:0031297">
    <property type="term" value="P:replication fork processing"/>
    <property type="evidence" value="ECO:0007669"/>
    <property type="project" value="TreeGrafter"/>
</dbReference>
<dbReference type="AlphaFoldDB" id="A0A8X6IU40"/>
<dbReference type="GO" id="GO:0008270">
    <property type="term" value="F:zinc ion binding"/>
    <property type="evidence" value="ECO:0007669"/>
    <property type="project" value="UniProtKB-KW"/>
</dbReference>
<feature type="compositionally biased region" description="Basic and acidic residues" evidence="15">
    <location>
        <begin position="345"/>
        <end position="416"/>
    </location>
</feature>
<comment type="caution">
    <text evidence="17">The sequence shown here is derived from an EMBL/GenBank/DDBJ whole genome shotgun (WGS) entry which is preliminary data.</text>
</comment>
<accession>A0A8X6IU40</accession>
<comment type="similarity">
    <text evidence="2">Belongs to the SNF2/RAD54 helicase family.</text>
</comment>
<dbReference type="SUPFAM" id="SSF57903">
    <property type="entry name" value="FYVE/PHD zinc finger"/>
    <property type="match status" value="1"/>
</dbReference>
<evidence type="ECO:0000256" key="7">
    <source>
        <dbReference type="ARBA" id="ARBA00022801"/>
    </source>
</evidence>
<evidence type="ECO:0000256" key="2">
    <source>
        <dbReference type="ARBA" id="ARBA00007025"/>
    </source>
</evidence>
<evidence type="ECO:0000256" key="8">
    <source>
        <dbReference type="ARBA" id="ARBA00022833"/>
    </source>
</evidence>
<comment type="catalytic activity">
    <reaction evidence="13">
        <text>ATP + H2O = ADP + phosphate + H(+)</text>
        <dbReference type="Rhea" id="RHEA:13065"/>
        <dbReference type="ChEBI" id="CHEBI:15377"/>
        <dbReference type="ChEBI" id="CHEBI:15378"/>
        <dbReference type="ChEBI" id="CHEBI:30616"/>
        <dbReference type="ChEBI" id="CHEBI:43474"/>
        <dbReference type="ChEBI" id="CHEBI:456216"/>
        <dbReference type="EC" id="3.6.4.12"/>
    </reaction>
</comment>
<dbReference type="GO" id="GO:0031490">
    <property type="term" value="F:chromatin DNA binding"/>
    <property type="evidence" value="ECO:0007669"/>
    <property type="project" value="TreeGrafter"/>
</dbReference>
<sequence>MIELVSDIHNDPSEEPLVEVPHISGNEYIRKSQISNVDIRGMVVRCTSCLHQINHHDPDKVKKHVRLNVIVCNDCSEFYGSGEFSQDESGNYNYCTWCGNGGKLYLCDYCPNTFCSTCVRRNFGRAAVSEMSKEGWKCYMCQPEKLKAKVGFCDLILEYCKKTREKKDKKTDSILAIKQNGTQNWTETHDWVLSAFDAANDTCKSFHKRLEKLRNIGMSQSKSLKHIIKKFEDIVNNHKGELNLVIKALSRQYNSYLEAKKKCEEQKEVKNNLDKTNLNKELSNDTHKINGLDVSVDDKLNEKVLSDGEKSKVIEDNYRAKLSILNFSDSSLSGDELKVSNVESTEDKTGKDKTGEDGKDKTGEDGKDKTGEDGKDKTGKDGTEDKTGKVGTEDKTTSLKEKEEIKSETPKTKDTLDINDENINISDSDMAKNVTMQEKEKESDSNSSFKISFKNKVAKKSVNRKLRFNSASEELASSESSIILSSGSDNNKERSKVLRKKLVKSRPKIHKTLDYNDPKLKMKTSVLVKKCDEMLINGETTVKLPEYLILEEMDKEIDALLREPKKRFRYEKPKDTEKAPKKVKGKCYILSKFISTL</sequence>
<name>A0A8X6IU40_TRICU</name>
<keyword evidence="7" id="KW-0378">Hydrolase</keyword>
<dbReference type="InterPro" id="IPR052131">
    <property type="entry name" value="ATRX_domain-containing"/>
</dbReference>
<dbReference type="Proteomes" id="UP000887116">
    <property type="component" value="Unassembled WGS sequence"/>
</dbReference>
<dbReference type="PANTHER" id="PTHR46357:SF1">
    <property type="entry name" value="TRANSCRIPTIONAL REGULATOR ATRX"/>
    <property type="match status" value="1"/>
</dbReference>
<evidence type="ECO:0000313" key="18">
    <source>
        <dbReference type="Proteomes" id="UP000887116"/>
    </source>
</evidence>
<evidence type="ECO:0000256" key="1">
    <source>
        <dbReference type="ARBA" id="ARBA00004123"/>
    </source>
</evidence>
<dbReference type="GO" id="GO:0005721">
    <property type="term" value="C:pericentric heterochromatin"/>
    <property type="evidence" value="ECO:0007669"/>
    <property type="project" value="TreeGrafter"/>
</dbReference>
<protein>
    <submittedName>
        <fullName evidence="17">Transcriptional regulator ATRX</fullName>
    </submittedName>
</protein>
<keyword evidence="5" id="KW-0227">DNA damage</keyword>
<dbReference type="CDD" id="cd11726">
    <property type="entry name" value="ADDz_ATRX"/>
    <property type="match status" value="1"/>
</dbReference>
<keyword evidence="8" id="KW-0862">Zinc</keyword>
<keyword evidence="10" id="KW-0238">DNA-binding</keyword>
<organism evidence="17 18">
    <name type="scientific">Trichonephila clavata</name>
    <name type="common">Joro spider</name>
    <name type="synonym">Nephila clavata</name>
    <dbReference type="NCBI Taxonomy" id="2740835"/>
    <lineage>
        <taxon>Eukaryota</taxon>
        <taxon>Metazoa</taxon>
        <taxon>Ecdysozoa</taxon>
        <taxon>Arthropoda</taxon>
        <taxon>Chelicerata</taxon>
        <taxon>Arachnida</taxon>
        <taxon>Araneae</taxon>
        <taxon>Araneomorphae</taxon>
        <taxon>Entelegynae</taxon>
        <taxon>Araneoidea</taxon>
        <taxon>Nephilidae</taxon>
        <taxon>Trichonephila</taxon>
    </lineage>
</organism>
<keyword evidence="12" id="KW-0539">Nucleus</keyword>
<evidence type="ECO:0000256" key="5">
    <source>
        <dbReference type="ARBA" id="ARBA00022763"/>
    </source>
</evidence>
<evidence type="ECO:0000256" key="14">
    <source>
        <dbReference type="SAM" id="Coils"/>
    </source>
</evidence>
<dbReference type="GO" id="GO:0006281">
    <property type="term" value="P:DNA repair"/>
    <property type="evidence" value="ECO:0007669"/>
    <property type="project" value="UniProtKB-KW"/>
</dbReference>
<keyword evidence="14" id="KW-0175">Coiled coil</keyword>
<evidence type="ECO:0000256" key="4">
    <source>
        <dbReference type="ARBA" id="ARBA00022741"/>
    </source>
</evidence>